<feature type="domain" description="Laminin G" evidence="8">
    <location>
        <begin position="1935"/>
        <end position="2112"/>
    </location>
</feature>
<evidence type="ECO:0000256" key="1">
    <source>
        <dbReference type="ARBA" id="ARBA00022574"/>
    </source>
</evidence>
<feature type="transmembrane region" description="Helical" evidence="7">
    <location>
        <begin position="2982"/>
        <end position="3004"/>
    </location>
</feature>
<keyword evidence="1 5" id="KW-0853">WD repeat</keyword>
<dbReference type="Gene3D" id="2.60.120.200">
    <property type="match status" value="14"/>
</dbReference>
<dbReference type="InterPro" id="IPR000152">
    <property type="entry name" value="EGF-type_Asp/Asn_hydroxyl_site"/>
</dbReference>
<keyword evidence="2" id="KW-0677">Repeat</keyword>
<dbReference type="Pfam" id="PF00400">
    <property type="entry name" value="WD40"/>
    <property type="match status" value="2"/>
</dbReference>
<reference evidence="10" key="1">
    <citation type="submission" date="2022-03" db="EMBL/GenBank/DDBJ databases">
        <authorList>
            <person name="Martin C."/>
        </authorList>
    </citation>
    <scope>NUCLEOTIDE SEQUENCE</scope>
</reference>
<feature type="domain" description="EGF-like" evidence="9">
    <location>
        <begin position="2709"/>
        <end position="2747"/>
    </location>
</feature>
<organism evidence="10 11">
    <name type="scientific">Owenia fusiformis</name>
    <name type="common">Polychaete worm</name>
    <dbReference type="NCBI Taxonomy" id="6347"/>
    <lineage>
        <taxon>Eukaryota</taxon>
        <taxon>Metazoa</taxon>
        <taxon>Spiralia</taxon>
        <taxon>Lophotrochozoa</taxon>
        <taxon>Annelida</taxon>
        <taxon>Polychaeta</taxon>
        <taxon>Sedentaria</taxon>
        <taxon>Canalipalpata</taxon>
        <taxon>Sabellida</taxon>
        <taxon>Oweniida</taxon>
        <taxon>Oweniidae</taxon>
        <taxon>Owenia</taxon>
    </lineage>
</organism>
<evidence type="ECO:0000256" key="2">
    <source>
        <dbReference type="ARBA" id="ARBA00022737"/>
    </source>
</evidence>
<evidence type="ECO:0000256" key="4">
    <source>
        <dbReference type="PROSITE-ProRule" id="PRU00076"/>
    </source>
</evidence>
<feature type="region of interest" description="Disordered" evidence="6">
    <location>
        <begin position="2361"/>
        <end position="2390"/>
    </location>
</feature>
<dbReference type="CDD" id="cd00054">
    <property type="entry name" value="EGF_CA"/>
    <property type="match status" value="2"/>
</dbReference>
<dbReference type="InterPro" id="IPR000742">
    <property type="entry name" value="EGF"/>
</dbReference>
<dbReference type="SUPFAM" id="SSF50998">
    <property type="entry name" value="Quinoprotein alcohol dehydrogenase-like"/>
    <property type="match status" value="1"/>
</dbReference>
<feature type="transmembrane region" description="Helical" evidence="7">
    <location>
        <begin position="3011"/>
        <end position="3033"/>
    </location>
</feature>
<dbReference type="InterPro" id="IPR013320">
    <property type="entry name" value="ConA-like_dom_sf"/>
</dbReference>
<feature type="disulfide bond" evidence="4">
    <location>
        <begin position="1535"/>
        <end position="1545"/>
    </location>
</feature>
<dbReference type="PROSITE" id="PS00010">
    <property type="entry name" value="ASX_HYDROXYL"/>
    <property type="match status" value="1"/>
</dbReference>
<dbReference type="SUPFAM" id="SSF49899">
    <property type="entry name" value="Concanavalin A-like lectins/glucanases"/>
    <property type="match status" value="14"/>
</dbReference>
<dbReference type="Gene3D" id="2.130.10.10">
    <property type="entry name" value="YVTN repeat-like/Quinoprotein amine dehydrogenase"/>
    <property type="match status" value="2"/>
</dbReference>
<keyword evidence="11" id="KW-1185">Reference proteome</keyword>
<feature type="domain" description="Laminin G" evidence="8">
    <location>
        <begin position="1351"/>
        <end position="1528"/>
    </location>
</feature>
<dbReference type="InterPro" id="IPR001680">
    <property type="entry name" value="WD40_rpt"/>
</dbReference>
<protein>
    <submittedName>
        <fullName evidence="10">Uncharacterized protein</fullName>
    </submittedName>
</protein>
<comment type="caution">
    <text evidence="4">Lacks conserved residue(s) required for the propagation of feature annotation.</text>
</comment>
<dbReference type="PROSITE" id="PS00678">
    <property type="entry name" value="WD_REPEATS_1"/>
    <property type="match status" value="1"/>
</dbReference>
<gene>
    <name evidence="10" type="ORF">OFUS_LOCUS15450</name>
</gene>
<dbReference type="PANTHER" id="PTHR15036">
    <property type="entry name" value="PIKACHURIN-LIKE PROTEIN"/>
    <property type="match status" value="1"/>
</dbReference>
<dbReference type="PROSITE" id="PS50082">
    <property type="entry name" value="WD_REPEATS_2"/>
    <property type="match status" value="2"/>
</dbReference>
<dbReference type="InterPro" id="IPR011047">
    <property type="entry name" value="Quinoprotein_ADH-like_sf"/>
</dbReference>
<sequence>MAERWAVERRLLTYALLLGILGLGWGLELTGTDGSYAMYPKWNACINASIKFEFKTRQRDALIFYTDDGGRYDFFKLNLTNGALTLTLNIVDGHEGFVQLTLGSNLGDGVWHQVEILRHRMETILYLDGQEQKRLAFGSDFNFGKLETNSMVYFGGLPHSFWANIHSLADPASYLNDRFSGSIRNILYRNCSCDITRVSYLDGKNAVTVPKEACEERNPCKKGCLCVSKDEGPFCDCSELGCGKSELTHYSLPMDIIFMDTVINPSGLDAQVRGAPKQITPGIKHQAISLEGKKYQFVRVAGPGHRYECFGDLSKCPEGYTVSMWMKFKDPGYKEGVYMSNGGHTPTSHGIALLYGNGYIEYRFRKPDGTEWRARADNILHGHWYHLAATWSDRDGLKVYVDGKKVAEDNSPEVLEPGAINLQKNKEFFIGRPNDDSHTSYDLGTIDVDEFNFWSKQKTDREIREIGPFFCYNLPMDTIDRNRVDRTPTTAGYAANGRPKVVPAQMDGGIKFDGRNDYIDMGDVKDTCLGDLEQCVYGLTIAAWVQFPDLVDKMYIMDSGSKGFKIYYDNGNLYAEATSGIKSWRTSWDGIESNKWYYLEVSWENNFGLSIRVDFEEVASSGDFNIVDISSSDSNMYIGRANGAMRRERYAIMIMDNLRMCYGDIQRLSGFDHMLRGEPTKHYFDMEKRNGNQLMHSKYMINLIGEPRIIPGHISNALEFDSEAIQYASLGDHPNSCFGNLDLCPYGVLFATWIKPGEFQDDEQYFSTGRNGLTIEYKDNKVCGTFTTSTRKWVLCTDKVKEDQWQFLEYSWHPTRGLKLYKDNELIESTTGYQLHDNGGTFNYRPDLDQIYFGRSNKDINIYPTANATIDDTEFWYADREYLIAHGYITREKPIRYYFSMDEIRQQRLVHPSLNLPLSGTPFTVPGKMDNALRLNGYGQSVDVGEHPETCLGNLENSRHGMSVVMWLNFHSMQDNAYVFSTGHNGMKIFTKDGDLKSTVNQPGKQWDVSTRLDTNNWYYIEVSWHDKKGLKMYVDSTLVDSDRGRDVRDTAGRFFNNRAYIGRANTGDVDERFKYADIIIDEVEIFCAERDYLIAHGFIVRQLTTISPTTSSTLPTRVTDAVIVVPPNWPPRWPNDNKYYVFRDRVWVDIDTTRLPLKPDNVKERFELKFRTTTPDGLIWYTGNDEDNMHLNLKDGKLILNTQFDYNNNRGTFRSTLEGGTYADNDWHNVVIERDGTQITMYVDDRKHFTRNLGVDFNFINNDGNIYFAGSPNPRTITRNTIDRNFVGDIKEIVITGDDMNNNRISLPDIVNDPNPKSYVTRYGQIDEGYITTTPAPTTTTTPTPAPENPPVTILRNQDFIRLNRWDALKKGDISFKFRTTDPQGVLFFNGGSPGVSDFVAAELYDGKLYFLIDLGDGANRTLVSDIQVDDGRWHTFHVSRDERVVDLTLDRDRKRVNIQGSKVDLHLGTQFYLGGIQDRIKRPWQLWSKDGFVGCIDDLRINNQVTEVDLGSYARDQGMVHITTSCRTMPNPCERSPCANGRCINRWNQYECDCYGTQFYGPLCQNFGKINNFDGVNYIRYPFPDSRCVDVNDITLRFKTSRPDGSLFITEGDASPAYIKAALVDGSIVVSTNLGTRPLEWTLGRRAWNDNNWHTLGIRRRVNYMEAWVDSRRYLKSGYLDGQDFCLDIDTIYVASFPKDRLSTNWYGGMQNIYVNHHINVDPGTQPTIAPTSEPKPVIITNPVTFDTKPAHVTLRGIDLTRPEDTDIAFNFRTREPDGILFYQGSQTGTDFVVIELVDGKLFYRVNNGYGPISIEGKPVYRLDDNRWHYVRVTRPNARTHNLQVDETNNKGTIRQSNEPIDLTTSDTIFIGGLSSNMYNSLNREIISREGYKGCVASTFLNNQPRNLRTDAITKSGRIEDRCGDPLQPEIIRPVTFGTADSYVTVPGLDMTRSAETDISFSIKTDDRDGVILYNGGVGDNFFVVELVDGHVVYRFDNGDGPVSVRANTPAPINDNEWHHVRIYRPNELQHILIVDDNSGYVSAKNRNPIRLNGNLFIGGGSSRVISGLSSSVQSSSGITGCIASVDFNGRRPDIINDAIRKQGSVENGCRRVVVVLPTDTGPTDPTSTEAPSVVRAITFPSQESHLTLDGFDFNRQPRAEVSFMFKTMEPDGLIMYNGGPGADFVAVELVNGFLEYHFDEGNGAISKTIATAQTLDDNEWHFVSISRPNRNEHLVTLDGRSSRVQGKRGGNGFNLDKVVYLGGVPLAMYDDLSRSVTSVQGFKGCLGSVDVNGRKPDLIREATFKSADITDGCNDLFRPVSFKEQGAYLSLETQEFSQPQPGNVAIAFKTMEPDGLMIYNGPAPSGTNRSRRQSSEDGRRSRQSGSSSFMAVEMKGGYVYYSFHNGYAPITVPANTGRKLDDNKWHFMVINRPSQTNYVFLIDNSPTQVNCRAGSNLFDIQSDMYLGGVPEDSYSNLPSNVQSDSGFMGCLASIDLGGQIPDPIPDAKQIFGPVVSGCGDVFHPVTFLGPPAFAALPSLDLGDPSNMGISFAFKTKVKNGLLLYNGGRNGNTDFIALELVNGLLHYAFNTENTPSLYTANIRNLDDNNWHFVKLSSQGSGNVHYLKVDDQITQIFGQPRFDLGGRLYLGGVPEDTFKDLPSLLSSKASKRGYMGCMSSVDLNGRLPNLMLDSLVKRNDVQKGCTDALTVCHPELCQNGGICVSTGFDSYYCDCNMTSYVGKTCKTEANGFRYGFDNGEGPGIIVHDLRPPSNYDIDKLAFGFMTWYPTGTLIRVESSKNKGEYIIAKLDNGKIVLEYNVDGTVHRLVEGRKRFDDGNYHVVRFVRTNNNATLHVDSHIPNVFTHSSTAKRRFDRVSLMKVGGNKDADGNIIDYFNGIIAGVYYNGYRVLDKAVAGETLMSGDIRQAAHLFHLPKPTPPVGPVGGVGPGVGGAGVGWKSSPDGTVIEVGLHPSGGGGGGMVGAGVGPVVGAAVAGAGGATGAGWIGPRAWVAAGVICGILLIASTLIWAFYKCKPGWCLCGKAGGAAGGAGGAMSISGPKAAGAGAGYSLIKAEANGGAGSGAGAGAGAGASAGAGAGVGVKGGAMASNGTIISGGGGTATTSFNQYFTSMNSTSAVTGGAGAGAAAGAGAGRAAAISMYDGGSGANATETTALMSDTSNLNSSSFETSSSVVDGRAAGYSDAQSTLLVGGGGSPGMVAGGAGYGGGLATTTTTVEETTTTNIIGGGGYNAGGYNTMGASYAPSVSDSLVSSNLSNVDTRAATMDNRLNQQSNNYLSSSYNASYESQNIQNNSYAANTGTMASGVGTMSRTELLGFPVTHIPVTIPMWAEGEGLKVDTFKITASGNTVVTGSSVGPPQVFDMRNGELVRIMKGDDELGSTDLHLGCQDTLLVGQVESDGIIADSKVPARRLQIWDFETGLPMQMPTDEFCSATCLMSDGERMVFGRTEQFGKSTVIKVWDLLGNEPLKEMRYDDSIGFADSISYLALSRDDRYAIAGFNNTFDGNANFVVFDLDLEHYQVIEPKILALAADPQCTAVIGNHEAVTGTKIGELVVWSLKTGKPLRQLSPCGPGTLMRGSTAISEAHTREVKAVCASVDGRYLASASSDGTIKVWDLRREKQINTLVGHQDEVWCTTISADNEIIVSGSQDGSIRLWRLKTGKEICNYHAAVDVFSVKISNDNKTIVALGDKYSQRKLIMLQVVHSRQEKHRLVSK</sequence>
<dbReference type="Proteomes" id="UP000749559">
    <property type="component" value="Unassembled WGS sequence"/>
</dbReference>
<dbReference type="Pfam" id="PF13385">
    <property type="entry name" value="Laminin_G_3"/>
    <property type="match status" value="3"/>
</dbReference>
<evidence type="ECO:0000259" key="9">
    <source>
        <dbReference type="PROSITE" id="PS50026"/>
    </source>
</evidence>
<keyword evidence="7" id="KW-0472">Membrane</keyword>
<feature type="domain" description="Laminin G" evidence="8">
    <location>
        <begin position="26"/>
        <end position="214"/>
    </location>
</feature>
<feature type="domain" description="EGF-like" evidence="9">
    <location>
        <begin position="1531"/>
        <end position="1567"/>
    </location>
</feature>
<dbReference type="PROSITE" id="PS50294">
    <property type="entry name" value="WD_REPEATS_REGION"/>
    <property type="match status" value="2"/>
</dbReference>
<keyword evidence="4" id="KW-0245">EGF-like domain</keyword>
<keyword evidence="7" id="KW-1133">Transmembrane helix</keyword>
<feature type="repeat" description="WD" evidence="5">
    <location>
        <begin position="3604"/>
        <end position="3645"/>
    </location>
</feature>
<evidence type="ECO:0000256" key="6">
    <source>
        <dbReference type="SAM" id="MobiDB-lite"/>
    </source>
</evidence>
<dbReference type="SMART" id="SM00320">
    <property type="entry name" value="WD40"/>
    <property type="match status" value="2"/>
</dbReference>
<evidence type="ECO:0000256" key="5">
    <source>
        <dbReference type="PROSITE-ProRule" id="PRU00221"/>
    </source>
</evidence>
<dbReference type="Gene3D" id="2.10.25.10">
    <property type="entry name" value="Laminin"/>
    <property type="match status" value="2"/>
</dbReference>
<dbReference type="InterPro" id="IPR050372">
    <property type="entry name" value="Neurexin-related_CASP"/>
</dbReference>
<dbReference type="PROSITE" id="PS50025">
    <property type="entry name" value="LAM_G_DOMAIN"/>
    <property type="match status" value="10"/>
</dbReference>
<dbReference type="SMART" id="SM00282">
    <property type="entry name" value="LamG"/>
    <property type="match status" value="10"/>
</dbReference>
<evidence type="ECO:0000313" key="10">
    <source>
        <dbReference type="EMBL" id="CAH1790210.1"/>
    </source>
</evidence>
<dbReference type="PROSITE" id="PS50026">
    <property type="entry name" value="EGF_3"/>
    <property type="match status" value="2"/>
</dbReference>
<feature type="domain" description="Laminin G" evidence="8">
    <location>
        <begin position="1570"/>
        <end position="1746"/>
    </location>
</feature>
<dbReference type="PANTHER" id="PTHR15036:SF89">
    <property type="entry name" value="NEUREXIN 1, ISOFORM F"/>
    <property type="match status" value="1"/>
</dbReference>
<dbReference type="InterPro" id="IPR015943">
    <property type="entry name" value="WD40/YVTN_repeat-like_dom_sf"/>
</dbReference>
<dbReference type="InterPro" id="IPR001791">
    <property type="entry name" value="Laminin_G"/>
</dbReference>
<feature type="domain" description="Laminin G" evidence="8">
    <location>
        <begin position="1138"/>
        <end position="1333"/>
    </location>
</feature>
<dbReference type="Pfam" id="PF02210">
    <property type="entry name" value="Laminin_G_2"/>
    <property type="match status" value="10"/>
</dbReference>
<dbReference type="OrthoDB" id="6275838at2759"/>
<feature type="repeat" description="WD" evidence="5">
    <location>
        <begin position="3646"/>
        <end position="3687"/>
    </location>
</feature>
<dbReference type="SMART" id="SM00181">
    <property type="entry name" value="EGF"/>
    <property type="match status" value="2"/>
</dbReference>
<proteinExistence type="predicted"/>
<evidence type="ECO:0000313" key="11">
    <source>
        <dbReference type="Proteomes" id="UP000749559"/>
    </source>
</evidence>
<dbReference type="EMBL" id="CAIIXF020000007">
    <property type="protein sequence ID" value="CAH1790210.1"/>
    <property type="molecule type" value="Genomic_DNA"/>
</dbReference>
<feature type="domain" description="Laminin G" evidence="8">
    <location>
        <begin position="2321"/>
        <end position="2521"/>
    </location>
</feature>
<keyword evidence="3 4" id="KW-1015">Disulfide bond</keyword>
<dbReference type="CDD" id="cd00110">
    <property type="entry name" value="LamG"/>
    <property type="match status" value="10"/>
</dbReference>
<comment type="caution">
    <text evidence="10">The sequence shown here is derived from an EMBL/GenBank/DDBJ whole genome shotgun (WGS) entry which is preliminary data.</text>
</comment>
<accession>A0A8S4P7K5</accession>
<feature type="domain" description="Laminin G" evidence="8">
    <location>
        <begin position="2526"/>
        <end position="2706"/>
    </location>
</feature>
<dbReference type="InterPro" id="IPR019775">
    <property type="entry name" value="WD40_repeat_CS"/>
</dbReference>
<name>A0A8S4P7K5_OWEFU</name>
<evidence type="ECO:0000256" key="7">
    <source>
        <dbReference type="SAM" id="Phobius"/>
    </source>
</evidence>
<feature type="domain" description="Laminin G" evidence="8">
    <location>
        <begin position="1744"/>
        <end position="1925"/>
    </location>
</feature>
<feature type="domain" description="Laminin G" evidence="8">
    <location>
        <begin position="2138"/>
        <end position="2316"/>
    </location>
</feature>
<keyword evidence="7" id="KW-0812">Transmembrane</keyword>
<dbReference type="GO" id="GO:0016020">
    <property type="term" value="C:membrane"/>
    <property type="evidence" value="ECO:0007669"/>
    <property type="project" value="UniProtKB-SubCell"/>
</dbReference>
<feature type="domain" description="Laminin G" evidence="8">
    <location>
        <begin position="2754"/>
        <end position="2930"/>
    </location>
</feature>
<evidence type="ECO:0000256" key="3">
    <source>
        <dbReference type="ARBA" id="ARBA00023157"/>
    </source>
</evidence>
<evidence type="ECO:0000259" key="8">
    <source>
        <dbReference type="PROSITE" id="PS50025"/>
    </source>
</evidence>